<dbReference type="InterPro" id="IPR000801">
    <property type="entry name" value="Esterase-like"/>
</dbReference>
<dbReference type="EMBL" id="JBHUOZ010000001">
    <property type="protein sequence ID" value="MFD2919074.1"/>
    <property type="molecule type" value="Genomic_DNA"/>
</dbReference>
<accession>A0ABW6A224</accession>
<dbReference type="SUPFAM" id="SSF53474">
    <property type="entry name" value="alpha/beta-Hydrolases"/>
    <property type="match status" value="1"/>
</dbReference>
<dbReference type="InterPro" id="IPR050955">
    <property type="entry name" value="Plant_Biomass_Hydrol_Est"/>
</dbReference>
<keyword evidence="2" id="KW-0378">Hydrolase</keyword>
<gene>
    <name evidence="2" type="ORF">ACFS6H_05070</name>
</gene>
<evidence type="ECO:0000313" key="2">
    <source>
        <dbReference type="EMBL" id="MFD2919074.1"/>
    </source>
</evidence>
<protein>
    <submittedName>
        <fullName evidence="2">Alpha/beta hydrolase-fold protein</fullName>
    </submittedName>
</protein>
<comment type="caution">
    <text evidence="2">The sequence shown here is derived from an EMBL/GenBank/DDBJ whole genome shotgun (WGS) entry which is preliminary data.</text>
</comment>
<dbReference type="RefSeq" id="WP_386095904.1">
    <property type="nucleotide sequence ID" value="NZ_JBHUOZ010000001.1"/>
</dbReference>
<evidence type="ECO:0000313" key="3">
    <source>
        <dbReference type="Proteomes" id="UP001597511"/>
    </source>
</evidence>
<dbReference type="PANTHER" id="PTHR43037">
    <property type="entry name" value="UNNAMED PRODUCT-RELATED"/>
    <property type="match status" value="1"/>
</dbReference>
<keyword evidence="3" id="KW-1185">Reference proteome</keyword>
<dbReference type="Pfam" id="PF00756">
    <property type="entry name" value="Esterase"/>
    <property type="match status" value="1"/>
</dbReference>
<dbReference type="InterPro" id="IPR029058">
    <property type="entry name" value="AB_hydrolase_fold"/>
</dbReference>
<keyword evidence="1" id="KW-0732">Signal</keyword>
<reference evidence="3" key="1">
    <citation type="journal article" date="2019" name="Int. J. Syst. Evol. Microbiol.">
        <title>The Global Catalogue of Microorganisms (GCM) 10K type strain sequencing project: providing services to taxonomists for standard genome sequencing and annotation.</title>
        <authorList>
            <consortium name="The Broad Institute Genomics Platform"/>
            <consortium name="The Broad Institute Genome Sequencing Center for Infectious Disease"/>
            <person name="Wu L."/>
            <person name="Ma J."/>
        </authorList>
    </citation>
    <scope>NUCLEOTIDE SEQUENCE [LARGE SCALE GENOMIC DNA]</scope>
    <source>
        <strain evidence="3">KCTC 23299</strain>
    </source>
</reference>
<name>A0ABW6A224_9BACT</name>
<organism evidence="2 3">
    <name type="scientific">Terrimonas rubra</name>
    <dbReference type="NCBI Taxonomy" id="1035890"/>
    <lineage>
        <taxon>Bacteria</taxon>
        <taxon>Pseudomonadati</taxon>
        <taxon>Bacteroidota</taxon>
        <taxon>Chitinophagia</taxon>
        <taxon>Chitinophagales</taxon>
        <taxon>Chitinophagaceae</taxon>
        <taxon>Terrimonas</taxon>
    </lineage>
</organism>
<evidence type="ECO:0000256" key="1">
    <source>
        <dbReference type="ARBA" id="ARBA00022729"/>
    </source>
</evidence>
<dbReference type="PANTHER" id="PTHR43037:SF1">
    <property type="entry name" value="BLL1128 PROTEIN"/>
    <property type="match status" value="1"/>
</dbReference>
<proteinExistence type="predicted"/>
<dbReference type="GO" id="GO:0016787">
    <property type="term" value="F:hydrolase activity"/>
    <property type="evidence" value="ECO:0007669"/>
    <property type="project" value="UniProtKB-KW"/>
</dbReference>
<dbReference type="Gene3D" id="3.40.50.1820">
    <property type="entry name" value="alpha/beta hydrolase"/>
    <property type="match status" value="1"/>
</dbReference>
<sequence>MKNGLLLIVLLSTGLFTKAQDLSLFKKEWLFQSGDTLPYRILLPQNFDANKKYPLVLFLHGRGESGTDNEKQLVHGAKLFLADSNRNNFPAIVVFPQCPVNSYWSNVQMVAEGSKSASRSFYFTKEGEATGAMKMVMALMGNLFARFKIQENQVYVMGLSMGGMGTFEVVRRMPNTFAAAIPICGGANPATAGSLTKTSWWVFHGGKDDVVLPKYSEDMVKAMKRYRVPVKFTLYPEANHNSWDPAFAEPELLKWLFKQKKKAEPVYNERGGGN</sequence>
<dbReference type="Proteomes" id="UP001597511">
    <property type="component" value="Unassembled WGS sequence"/>
</dbReference>